<dbReference type="Pfam" id="PF07912">
    <property type="entry name" value="ERp29_N"/>
    <property type="match status" value="2"/>
</dbReference>
<evidence type="ECO:0000313" key="6">
    <source>
        <dbReference type="EMBL" id="CAF1506339.1"/>
    </source>
</evidence>
<dbReference type="PANTHER" id="PTHR12211:SF0">
    <property type="entry name" value="ENDOPLASMIC RETICULUM RESIDENT PROTEIN 29"/>
    <property type="match status" value="1"/>
</dbReference>
<keyword evidence="1" id="KW-0256">Endoplasmic reticulum</keyword>
<feature type="domain" description="Endoplasmic reticulum resident protein 29 C-terminal" evidence="3">
    <location>
        <begin position="160"/>
        <end position="261"/>
    </location>
</feature>
<dbReference type="InterPro" id="IPR011679">
    <property type="entry name" value="ERp29_C"/>
</dbReference>
<dbReference type="GO" id="GO:0009306">
    <property type="term" value="P:protein secretion"/>
    <property type="evidence" value="ECO:0007669"/>
    <property type="project" value="InterPro"/>
</dbReference>
<dbReference type="SUPFAM" id="SSF47933">
    <property type="entry name" value="ERP29 C domain-like"/>
    <property type="match status" value="1"/>
</dbReference>
<dbReference type="Gene3D" id="3.40.30.10">
    <property type="entry name" value="Glutaredoxin"/>
    <property type="match status" value="1"/>
</dbReference>
<evidence type="ECO:0000259" key="3">
    <source>
        <dbReference type="Pfam" id="PF07749"/>
    </source>
</evidence>
<dbReference type="Pfam" id="PF07749">
    <property type="entry name" value="ERp29"/>
    <property type="match status" value="1"/>
</dbReference>
<dbReference type="Proteomes" id="UP000682733">
    <property type="component" value="Unassembled WGS sequence"/>
</dbReference>
<feature type="domain" description="ERp29 N-terminal" evidence="4">
    <location>
        <begin position="101"/>
        <end position="159"/>
    </location>
</feature>
<dbReference type="OrthoDB" id="417262at2759"/>
<dbReference type="EMBL" id="CAJOBC010088350">
    <property type="protein sequence ID" value="CAF4367641.1"/>
    <property type="molecule type" value="Genomic_DNA"/>
</dbReference>
<evidence type="ECO:0000259" key="4">
    <source>
        <dbReference type="Pfam" id="PF07912"/>
    </source>
</evidence>
<feature type="signal peptide" evidence="2">
    <location>
        <begin position="1"/>
        <end position="20"/>
    </location>
</feature>
<evidence type="ECO:0000256" key="1">
    <source>
        <dbReference type="ARBA" id="ARBA00022824"/>
    </source>
</evidence>
<dbReference type="EMBL" id="CAJNOQ010022818">
    <property type="protein sequence ID" value="CAF1506339.1"/>
    <property type="molecule type" value="Genomic_DNA"/>
</dbReference>
<accession>A0A815TKB3</accession>
<dbReference type="SUPFAM" id="SSF52833">
    <property type="entry name" value="Thioredoxin-like"/>
    <property type="match status" value="1"/>
</dbReference>
<dbReference type="PANTHER" id="PTHR12211">
    <property type="entry name" value="ENDOPLASMIC RETICULUM PROTEIN ERP29"/>
    <property type="match status" value="1"/>
</dbReference>
<dbReference type="EMBL" id="CAJOBA010037376">
    <property type="protein sequence ID" value="CAF4041180.1"/>
    <property type="molecule type" value="Genomic_DNA"/>
</dbReference>
<sequence>MLKFIIVSLLYYQHIYFVFSHTPGTVTLDKFTFDKIIETFDVVLVKFDERTARGEKQDQFRKFAKNVASVKNLLLAEIPLAAKHDIGRRPRGPRSPPIDHEAIENIALAKRFNVQSANYPVYKLFLKGTEKPLDYNDAKTATALKRFLKQHTNLWFGLPGTLKQMDSLARQYFDLFSMKNGSNDEDKQILLEKAREEVKSMEHLTDKKNGESYIKIMEQILKQGTDFLKREERRIQNLLKGKITTEKKEELNNRQNILLSFISVKENVSAETLSDMGKQVKDVIKDATETIQDKVVDMAEGLQESIKNKVNPEL</sequence>
<dbReference type="InterPro" id="IPR036356">
    <property type="entry name" value="ERp29_C_sf"/>
</dbReference>
<gene>
    <name evidence="6" type="ORF">GPM918_LOCUS36910</name>
    <name evidence="5" type="ORF">OVA965_LOCUS25469</name>
    <name evidence="8" type="ORF">SRO942_LOCUS37670</name>
    <name evidence="7" type="ORF">TMI583_LOCUS26200</name>
</gene>
<evidence type="ECO:0000313" key="5">
    <source>
        <dbReference type="EMBL" id="CAF1233025.1"/>
    </source>
</evidence>
<feature type="chain" id="PRO_5035688062" evidence="2">
    <location>
        <begin position="21"/>
        <end position="314"/>
    </location>
</feature>
<dbReference type="Proteomes" id="UP000663829">
    <property type="component" value="Unassembled WGS sequence"/>
</dbReference>
<dbReference type="Gene3D" id="1.20.1150.12">
    <property type="entry name" value="Endoplasmic reticulum resident protein 29, C-terminal domain"/>
    <property type="match status" value="1"/>
</dbReference>
<keyword evidence="2" id="KW-0732">Signal</keyword>
<dbReference type="EMBL" id="CAJNOK010015829">
    <property type="protein sequence ID" value="CAF1233025.1"/>
    <property type="molecule type" value="Genomic_DNA"/>
</dbReference>
<evidence type="ECO:0000313" key="9">
    <source>
        <dbReference type="Proteomes" id="UP000663829"/>
    </source>
</evidence>
<dbReference type="GO" id="GO:0005788">
    <property type="term" value="C:endoplasmic reticulum lumen"/>
    <property type="evidence" value="ECO:0007669"/>
    <property type="project" value="InterPro"/>
</dbReference>
<name>A0A815TKB3_9BILA</name>
<comment type="caution">
    <text evidence="6">The sequence shown here is derived from an EMBL/GenBank/DDBJ whole genome shotgun (WGS) entry which is preliminary data.</text>
</comment>
<keyword evidence="9" id="KW-1185">Reference proteome</keyword>
<dbReference type="InterPro" id="IPR016855">
    <property type="entry name" value="ERp29"/>
</dbReference>
<protein>
    <submittedName>
        <fullName evidence="6">Uncharacterized protein</fullName>
    </submittedName>
</protein>
<evidence type="ECO:0000313" key="8">
    <source>
        <dbReference type="EMBL" id="CAF4367641.1"/>
    </source>
</evidence>
<dbReference type="Proteomes" id="UP000681722">
    <property type="component" value="Unassembled WGS sequence"/>
</dbReference>
<dbReference type="InterPro" id="IPR012883">
    <property type="entry name" value="ERp29_N"/>
</dbReference>
<reference evidence="6" key="1">
    <citation type="submission" date="2021-02" db="EMBL/GenBank/DDBJ databases">
        <authorList>
            <person name="Nowell W R."/>
        </authorList>
    </citation>
    <scope>NUCLEOTIDE SEQUENCE</scope>
</reference>
<dbReference type="InterPro" id="IPR036249">
    <property type="entry name" value="Thioredoxin-like_sf"/>
</dbReference>
<feature type="domain" description="ERp29 N-terminal" evidence="4">
    <location>
        <begin position="21"/>
        <end position="80"/>
    </location>
</feature>
<evidence type="ECO:0000313" key="7">
    <source>
        <dbReference type="EMBL" id="CAF4041180.1"/>
    </source>
</evidence>
<organism evidence="6 9">
    <name type="scientific">Didymodactylos carnosus</name>
    <dbReference type="NCBI Taxonomy" id="1234261"/>
    <lineage>
        <taxon>Eukaryota</taxon>
        <taxon>Metazoa</taxon>
        <taxon>Spiralia</taxon>
        <taxon>Gnathifera</taxon>
        <taxon>Rotifera</taxon>
        <taxon>Eurotatoria</taxon>
        <taxon>Bdelloidea</taxon>
        <taxon>Philodinida</taxon>
        <taxon>Philodinidae</taxon>
        <taxon>Didymodactylos</taxon>
    </lineage>
</organism>
<dbReference type="AlphaFoldDB" id="A0A815TKB3"/>
<dbReference type="Proteomes" id="UP000677228">
    <property type="component" value="Unassembled WGS sequence"/>
</dbReference>
<evidence type="ECO:0000256" key="2">
    <source>
        <dbReference type="SAM" id="SignalP"/>
    </source>
</evidence>
<proteinExistence type="predicted"/>